<feature type="transmembrane region" description="Helical" evidence="6">
    <location>
        <begin position="414"/>
        <end position="437"/>
    </location>
</feature>
<feature type="transmembrane region" description="Helical" evidence="6">
    <location>
        <begin position="237"/>
        <end position="254"/>
    </location>
</feature>
<comment type="subcellular location">
    <subcellularLocation>
        <location evidence="1">Membrane</location>
        <topology evidence="1">Multi-pass membrane protein</topology>
    </subcellularLocation>
</comment>
<feature type="compositionally biased region" description="Polar residues" evidence="5">
    <location>
        <begin position="1"/>
        <end position="11"/>
    </location>
</feature>
<dbReference type="PANTHER" id="PTHR22950">
    <property type="entry name" value="AMINO ACID TRANSPORTER"/>
    <property type="match status" value="1"/>
</dbReference>
<sequence length="489" mass="53981">MQMELHTSPTSPGGDKDVKKKNETMFEGSKISVNGENYGVFRSNDPILTVSHRRNDTVQHASDGHGISTDHPTSYCETMMHLFKGNVGSGIFALGDAFKNAGLFLAPPLTIFLGIICVHAQHVLLQCNDEVCKILGDSVKKNTIGYAGVVELCFEVGPPRLRKYSVLMRKMVNLFLCITQLGFCCVYFVFISTNVKQVADHYGFHLDVHYHMAIAFIPILLSTWIRNLKYLAPVSSIANFLVVAGYMATVYMMTDDLPSIQERDYVAGWKQIPLFFGTVIYSFEAITLVLPLKNEMKNPKQFGSPLGVLNLGMVVVGTMFTLMGFLAYLKYGNDIKGSVTLNLGDGILPQCIKIGISLSIMLTYALQFYVPIAIMWPAYSKRYGPYNSPILAETLFRSAICFLTFILAELIPRLGLFITLVGAVSSTALALLFPPIIELVICSRNNTLTVFKVSKNILILLIGLIGFASGTYESVTNIAVAFFTPARET</sequence>
<comment type="caution">
    <text evidence="8">The sequence shown here is derived from an EMBL/GenBank/DDBJ whole genome shotgun (WGS) entry which is preliminary data.</text>
</comment>
<evidence type="ECO:0000256" key="2">
    <source>
        <dbReference type="ARBA" id="ARBA00022692"/>
    </source>
</evidence>
<dbReference type="EMBL" id="JACMRX010000005">
    <property type="protein sequence ID" value="KAF7988583.1"/>
    <property type="molecule type" value="Genomic_DNA"/>
</dbReference>
<name>A0A834XLP4_APHGI</name>
<feature type="transmembrane region" description="Helical" evidence="6">
    <location>
        <begin position="274"/>
        <end position="292"/>
    </location>
</feature>
<evidence type="ECO:0000256" key="4">
    <source>
        <dbReference type="ARBA" id="ARBA00023136"/>
    </source>
</evidence>
<gene>
    <name evidence="8" type="ORF">HCN44_001156</name>
</gene>
<reference evidence="8 9" key="1">
    <citation type="submission" date="2020-08" db="EMBL/GenBank/DDBJ databases">
        <title>Aphidius gifuensis genome sequencing and assembly.</title>
        <authorList>
            <person name="Du Z."/>
        </authorList>
    </citation>
    <scope>NUCLEOTIDE SEQUENCE [LARGE SCALE GENOMIC DNA]</scope>
    <source>
        <strain evidence="8">YNYX2018</strain>
        <tissue evidence="8">Adults</tissue>
    </source>
</reference>
<dbReference type="Pfam" id="PF01490">
    <property type="entry name" value="Aa_trans"/>
    <property type="match status" value="1"/>
</dbReference>
<feature type="transmembrane region" description="Helical" evidence="6">
    <location>
        <begin position="347"/>
        <end position="370"/>
    </location>
</feature>
<dbReference type="Proteomes" id="UP000639338">
    <property type="component" value="Unassembled WGS sequence"/>
</dbReference>
<evidence type="ECO:0000256" key="5">
    <source>
        <dbReference type="SAM" id="MobiDB-lite"/>
    </source>
</evidence>
<keyword evidence="4 6" id="KW-0472">Membrane</keyword>
<dbReference type="InterPro" id="IPR013057">
    <property type="entry name" value="AA_transpt_TM"/>
</dbReference>
<keyword evidence="3 6" id="KW-1133">Transmembrane helix</keyword>
<feature type="transmembrane region" description="Helical" evidence="6">
    <location>
        <begin position="458"/>
        <end position="483"/>
    </location>
</feature>
<keyword evidence="9" id="KW-1185">Reference proteome</keyword>
<feature type="transmembrane region" description="Helical" evidence="6">
    <location>
        <begin position="304"/>
        <end position="327"/>
    </location>
</feature>
<dbReference type="GO" id="GO:0005774">
    <property type="term" value="C:vacuolar membrane"/>
    <property type="evidence" value="ECO:0007669"/>
    <property type="project" value="TreeGrafter"/>
</dbReference>
<proteinExistence type="predicted"/>
<accession>A0A834XLP4</accession>
<feature type="transmembrane region" description="Helical" evidence="6">
    <location>
        <begin position="172"/>
        <end position="193"/>
    </location>
</feature>
<evidence type="ECO:0000256" key="6">
    <source>
        <dbReference type="SAM" id="Phobius"/>
    </source>
</evidence>
<organism evidence="8 9">
    <name type="scientific">Aphidius gifuensis</name>
    <name type="common">Parasitoid wasp</name>
    <dbReference type="NCBI Taxonomy" id="684658"/>
    <lineage>
        <taxon>Eukaryota</taxon>
        <taxon>Metazoa</taxon>
        <taxon>Ecdysozoa</taxon>
        <taxon>Arthropoda</taxon>
        <taxon>Hexapoda</taxon>
        <taxon>Insecta</taxon>
        <taxon>Pterygota</taxon>
        <taxon>Neoptera</taxon>
        <taxon>Endopterygota</taxon>
        <taxon>Hymenoptera</taxon>
        <taxon>Apocrita</taxon>
        <taxon>Ichneumonoidea</taxon>
        <taxon>Braconidae</taxon>
        <taxon>Aphidiinae</taxon>
        <taxon>Aphidius</taxon>
    </lineage>
</organism>
<evidence type="ECO:0000313" key="8">
    <source>
        <dbReference type="EMBL" id="KAF7988583.1"/>
    </source>
</evidence>
<evidence type="ECO:0000256" key="1">
    <source>
        <dbReference type="ARBA" id="ARBA00004141"/>
    </source>
</evidence>
<feature type="transmembrane region" description="Helical" evidence="6">
    <location>
        <begin position="390"/>
        <end position="408"/>
    </location>
</feature>
<keyword evidence="2 6" id="KW-0812">Transmembrane</keyword>
<feature type="transmembrane region" description="Helical" evidence="6">
    <location>
        <begin position="208"/>
        <end position="225"/>
    </location>
</feature>
<dbReference type="OrthoDB" id="1684102at2759"/>
<dbReference type="GO" id="GO:0015179">
    <property type="term" value="F:L-amino acid transmembrane transporter activity"/>
    <property type="evidence" value="ECO:0007669"/>
    <property type="project" value="TreeGrafter"/>
</dbReference>
<evidence type="ECO:0000256" key="3">
    <source>
        <dbReference type="ARBA" id="ARBA00022989"/>
    </source>
</evidence>
<evidence type="ECO:0000259" key="7">
    <source>
        <dbReference type="Pfam" id="PF01490"/>
    </source>
</evidence>
<dbReference type="AlphaFoldDB" id="A0A834XLP4"/>
<feature type="region of interest" description="Disordered" evidence="5">
    <location>
        <begin position="1"/>
        <end position="20"/>
    </location>
</feature>
<dbReference type="PANTHER" id="PTHR22950:SF349">
    <property type="entry name" value="AMINO ACID TRANSPORTER TRANSMEMBRANE DOMAIN-CONTAINING PROTEIN"/>
    <property type="match status" value="1"/>
</dbReference>
<evidence type="ECO:0000313" key="9">
    <source>
        <dbReference type="Proteomes" id="UP000639338"/>
    </source>
</evidence>
<protein>
    <recommendedName>
        <fullName evidence="7">Amino acid transporter transmembrane domain-containing protein</fullName>
    </recommendedName>
</protein>
<feature type="domain" description="Amino acid transporter transmembrane" evidence="7">
    <location>
        <begin position="72"/>
        <end position="475"/>
    </location>
</feature>